<reference evidence="3 4" key="1">
    <citation type="submission" date="2020-08" db="EMBL/GenBank/DDBJ databases">
        <title>Genome public.</title>
        <authorList>
            <person name="Liu C."/>
            <person name="Sun Q."/>
        </authorList>
    </citation>
    <scope>NUCLEOTIDE SEQUENCE [LARGE SCALE GENOMIC DNA]</scope>
    <source>
        <strain evidence="3 4">BX10</strain>
    </source>
</reference>
<keyword evidence="2" id="KW-0472">Membrane</keyword>
<keyword evidence="2" id="KW-0812">Transmembrane</keyword>
<evidence type="ECO:0000313" key="3">
    <source>
        <dbReference type="EMBL" id="MBC8597982.1"/>
    </source>
</evidence>
<feature type="transmembrane region" description="Helical" evidence="2">
    <location>
        <begin position="209"/>
        <end position="231"/>
    </location>
</feature>
<sequence length="496" mass="56183">MKAYRKYMYVGLPVLGVLFYLFYLHQAAIDLVYSDYIRLTLSYLPDVWDPEKFFVPDLLTRIPVNFLERAVNVELFGYSVTFDRVLGVLGFGLSALILGAYSRKMRIRAGWFTAMMVFMFSLNKWEMLYNGTGWAHFLAFGCFFYNYYVLERVYGSGGEKKGDMARLLVLPALVTIGVAGPYCAIYIMTLVLAYLFVFVRRQTGWKRTALLLATAVLPLVLYLWSNSMAVYEYSGAVEGSMVEALREDPGFFLKFLLKSFASMIFGVELINRHMAEVPGIVWCLAGALVAAAYFLALWMNFYYGIEKRTLFPLMLLAGGGMNHLMVLVSRWIFMPRDAYGMSSRYALQYQIGILGIFLTFALVFQQQRAGRTSGDREEDGQTPYEHGKGRRTQNRPERPMAPWVRAAALMAAALFLGGNLMTTAEELSFAKHRKQHNINDVKPVVLNFENETDEALETALEYHKPGIREALSILKENGWNVFGEAGGNTMESGGKK</sequence>
<feature type="region of interest" description="Disordered" evidence="1">
    <location>
        <begin position="371"/>
        <end position="398"/>
    </location>
</feature>
<feature type="transmembrane region" description="Helical" evidence="2">
    <location>
        <begin position="168"/>
        <end position="197"/>
    </location>
</feature>
<name>A0ABR7NPD5_9FIRM</name>
<evidence type="ECO:0000256" key="1">
    <source>
        <dbReference type="SAM" id="MobiDB-lite"/>
    </source>
</evidence>
<feature type="transmembrane region" description="Helical" evidence="2">
    <location>
        <begin position="403"/>
        <end position="424"/>
    </location>
</feature>
<evidence type="ECO:0000256" key="2">
    <source>
        <dbReference type="SAM" id="Phobius"/>
    </source>
</evidence>
<organism evidence="3 4">
    <name type="scientific">Enterocloster hominis</name>
    <name type="common">ex Liu et al. 2021</name>
    <dbReference type="NCBI Taxonomy" id="2763663"/>
    <lineage>
        <taxon>Bacteria</taxon>
        <taxon>Bacillati</taxon>
        <taxon>Bacillota</taxon>
        <taxon>Clostridia</taxon>
        <taxon>Lachnospirales</taxon>
        <taxon>Lachnospiraceae</taxon>
        <taxon>Enterocloster</taxon>
    </lineage>
</organism>
<evidence type="ECO:0000313" key="4">
    <source>
        <dbReference type="Proteomes" id="UP000647491"/>
    </source>
</evidence>
<feature type="transmembrane region" description="Helical" evidence="2">
    <location>
        <begin position="277"/>
        <end position="298"/>
    </location>
</feature>
<feature type="transmembrane region" description="Helical" evidence="2">
    <location>
        <begin position="128"/>
        <end position="148"/>
    </location>
</feature>
<dbReference type="RefSeq" id="WP_262426778.1">
    <property type="nucleotide sequence ID" value="NZ_JACRTJ010000005.1"/>
</dbReference>
<gene>
    <name evidence="3" type="ORF">H8708_01860</name>
</gene>
<feature type="transmembrane region" description="Helical" evidence="2">
    <location>
        <begin position="85"/>
        <end position="102"/>
    </location>
</feature>
<feature type="transmembrane region" description="Helical" evidence="2">
    <location>
        <begin position="310"/>
        <end position="333"/>
    </location>
</feature>
<keyword evidence="2" id="KW-1133">Transmembrane helix</keyword>
<accession>A0ABR7NPD5</accession>
<evidence type="ECO:0008006" key="5">
    <source>
        <dbReference type="Google" id="ProtNLM"/>
    </source>
</evidence>
<feature type="transmembrane region" description="Helical" evidence="2">
    <location>
        <begin position="7"/>
        <end position="25"/>
    </location>
</feature>
<feature type="transmembrane region" description="Helical" evidence="2">
    <location>
        <begin position="345"/>
        <end position="364"/>
    </location>
</feature>
<keyword evidence="4" id="KW-1185">Reference proteome</keyword>
<proteinExistence type="predicted"/>
<comment type="caution">
    <text evidence="3">The sequence shown here is derived from an EMBL/GenBank/DDBJ whole genome shotgun (WGS) entry which is preliminary data.</text>
</comment>
<protein>
    <recommendedName>
        <fullName evidence="5">Glycosyltransferase RgtA/B/C/D-like domain-containing protein</fullName>
    </recommendedName>
</protein>
<dbReference type="Proteomes" id="UP000647491">
    <property type="component" value="Unassembled WGS sequence"/>
</dbReference>
<dbReference type="EMBL" id="JACRTJ010000005">
    <property type="protein sequence ID" value="MBC8597982.1"/>
    <property type="molecule type" value="Genomic_DNA"/>
</dbReference>